<feature type="compositionally biased region" description="Polar residues" evidence="2">
    <location>
        <begin position="446"/>
        <end position="458"/>
    </location>
</feature>
<dbReference type="InterPro" id="IPR011022">
    <property type="entry name" value="Arrestin_C-like"/>
</dbReference>
<dbReference type="EnsemblMetazoa" id="XM_011674087">
    <property type="protein sequence ID" value="XP_011672389"/>
    <property type="gene ID" value="LOC105442195"/>
</dbReference>
<evidence type="ECO:0000313" key="5">
    <source>
        <dbReference type="Proteomes" id="UP000007110"/>
    </source>
</evidence>
<dbReference type="PANTHER" id="PTHR11188">
    <property type="entry name" value="ARRESTIN DOMAIN CONTAINING PROTEIN"/>
    <property type="match status" value="1"/>
</dbReference>
<dbReference type="InterPro" id="IPR011021">
    <property type="entry name" value="Arrestin-like_N"/>
</dbReference>
<dbReference type="RefSeq" id="XP_011672389.1">
    <property type="nucleotide sequence ID" value="XM_011674087.2"/>
</dbReference>
<dbReference type="AlphaFoldDB" id="A0A7M7LT94"/>
<dbReference type="InterPro" id="IPR014752">
    <property type="entry name" value="Arrestin-like_C"/>
</dbReference>
<dbReference type="InterPro" id="IPR050357">
    <property type="entry name" value="Arrestin_domain-protein"/>
</dbReference>
<dbReference type="Pfam" id="PF00339">
    <property type="entry name" value="Arrestin_N"/>
    <property type="match status" value="1"/>
</dbReference>
<feature type="domain" description="Arrestin C-terminal-like" evidence="3">
    <location>
        <begin position="185"/>
        <end position="315"/>
    </location>
</feature>
<evidence type="ECO:0000256" key="1">
    <source>
        <dbReference type="ARBA" id="ARBA00005298"/>
    </source>
</evidence>
<evidence type="ECO:0000256" key="2">
    <source>
        <dbReference type="SAM" id="MobiDB-lite"/>
    </source>
</evidence>
<reference evidence="5" key="1">
    <citation type="submission" date="2015-02" db="EMBL/GenBank/DDBJ databases">
        <title>Genome sequencing for Strongylocentrotus purpuratus.</title>
        <authorList>
            <person name="Murali S."/>
            <person name="Liu Y."/>
            <person name="Vee V."/>
            <person name="English A."/>
            <person name="Wang M."/>
            <person name="Skinner E."/>
            <person name="Han Y."/>
            <person name="Muzny D.M."/>
            <person name="Worley K.C."/>
            <person name="Gibbs R.A."/>
        </authorList>
    </citation>
    <scope>NUCLEOTIDE SEQUENCE</scope>
</reference>
<dbReference type="PANTHER" id="PTHR11188:SF176">
    <property type="entry name" value="ARRESTIN DOMAIN-CONTAINING PROTEIN 1"/>
    <property type="match status" value="1"/>
</dbReference>
<dbReference type="Gene3D" id="2.60.40.640">
    <property type="match status" value="2"/>
</dbReference>
<evidence type="ECO:0000313" key="4">
    <source>
        <dbReference type="EnsemblMetazoa" id="XP_011672389"/>
    </source>
</evidence>
<reference evidence="4" key="2">
    <citation type="submission" date="2021-01" db="UniProtKB">
        <authorList>
            <consortium name="EnsemblMetazoa"/>
        </authorList>
    </citation>
    <scope>IDENTIFICATION</scope>
</reference>
<name>A0A7M7LT94_STRPU</name>
<dbReference type="InParanoid" id="A0A7M7LT94"/>
<comment type="similarity">
    <text evidence="1">Belongs to the arrestin family.</text>
</comment>
<feature type="region of interest" description="Disordered" evidence="2">
    <location>
        <begin position="446"/>
        <end position="477"/>
    </location>
</feature>
<dbReference type="InterPro" id="IPR014756">
    <property type="entry name" value="Ig_E-set"/>
</dbReference>
<keyword evidence="5" id="KW-1185">Reference proteome</keyword>
<dbReference type="GO" id="GO:0005737">
    <property type="term" value="C:cytoplasm"/>
    <property type="evidence" value="ECO:0000318"/>
    <property type="project" value="GO_Central"/>
</dbReference>
<dbReference type="KEGG" id="spu:105442195"/>
<protein>
    <recommendedName>
        <fullName evidence="3">Arrestin C-terminal-like domain-containing protein</fullName>
    </recommendedName>
</protein>
<dbReference type="SMART" id="SM01017">
    <property type="entry name" value="Arrestin_C"/>
    <property type="match status" value="1"/>
</dbReference>
<evidence type="ECO:0000259" key="3">
    <source>
        <dbReference type="SMART" id="SM01017"/>
    </source>
</evidence>
<sequence>MLNMGAVKGFDVFLDDPLEVYHSGETLRGHVMLTLTKDLAMKGIRVAVKGEIRTQWRERHASAASGKRSSTYRGGEQLFLERKTVWGNEPEDKSEIPLLTAGSYSFPFQFKLPTKLGLPCSFECGNLAYSRYLVHANMDISWAVDPVAERYFSFIGSEIDCNLPKYQKTVHASDRKTLLHCCCRSSGPIALKAEMQRNAYCAGEYVNIKTRLENNSDKVMRLGVKFLQNVTFIAELPKRMTKAGSYEILSYSSPCVQPDQEYCLRTARMLQIPIVPSSVETRHIVLQYSIEIALIVDEKPELNISFPVTIGNVPFKDSRGKSRDLSYGHGCNQSCGANSGVVHYRDKERIVQLKHFTPLYLTVSAVRDSTASFLEPRPILQSHNGTPRNGAVSNNGNGALSNGSTRKEHPMVAQMSSTDLSNGYSFDRTESNDDFDASVLASKSSGSVTKYSMRTTRGSGVLSRKPSKEESYDEPGQFGMSHMNQNENMFTISGHAVEINTIGLSHMETPQVDLKDGQFQFEIGDDGQVYECHYV</sequence>
<dbReference type="Proteomes" id="UP000007110">
    <property type="component" value="Unassembled WGS sequence"/>
</dbReference>
<feature type="compositionally biased region" description="Polar residues" evidence="2">
    <location>
        <begin position="414"/>
        <end position="424"/>
    </location>
</feature>
<feature type="compositionally biased region" description="Low complexity" evidence="2">
    <location>
        <begin position="389"/>
        <end position="404"/>
    </location>
</feature>
<dbReference type="OrthoDB" id="2333384at2759"/>
<feature type="region of interest" description="Disordered" evidence="2">
    <location>
        <begin position="378"/>
        <end position="425"/>
    </location>
</feature>
<dbReference type="OMA" id="MDISWAV"/>
<dbReference type="GeneID" id="105442195"/>
<organism evidence="4 5">
    <name type="scientific">Strongylocentrotus purpuratus</name>
    <name type="common">Purple sea urchin</name>
    <dbReference type="NCBI Taxonomy" id="7668"/>
    <lineage>
        <taxon>Eukaryota</taxon>
        <taxon>Metazoa</taxon>
        <taxon>Echinodermata</taxon>
        <taxon>Eleutherozoa</taxon>
        <taxon>Echinozoa</taxon>
        <taxon>Echinoidea</taxon>
        <taxon>Euechinoidea</taxon>
        <taxon>Echinacea</taxon>
        <taxon>Camarodonta</taxon>
        <taxon>Echinidea</taxon>
        <taxon>Strongylocentrotidae</taxon>
        <taxon>Strongylocentrotus</taxon>
    </lineage>
</organism>
<proteinExistence type="inferred from homology"/>
<dbReference type="SUPFAM" id="SSF81296">
    <property type="entry name" value="E set domains"/>
    <property type="match status" value="2"/>
</dbReference>
<dbReference type="Pfam" id="PF02752">
    <property type="entry name" value="Arrestin_C"/>
    <property type="match status" value="1"/>
</dbReference>
<accession>A0A7M7LT94</accession>
<dbReference type="GO" id="GO:0015031">
    <property type="term" value="P:protein transport"/>
    <property type="evidence" value="ECO:0000318"/>
    <property type="project" value="GO_Central"/>
</dbReference>